<reference evidence="7" key="1">
    <citation type="journal article" date="2010" name="Science">
        <title>Plasticity of animal genome architecture unmasked by rapid evolution of a pelagic tunicate.</title>
        <authorList>
            <person name="Denoeud F."/>
            <person name="Henriet S."/>
            <person name="Mungpakdee S."/>
            <person name="Aury J.M."/>
            <person name="Da Silva C."/>
            <person name="Brinkmann H."/>
            <person name="Mikhaleva J."/>
            <person name="Olsen L.C."/>
            <person name="Jubin C."/>
            <person name="Canestro C."/>
            <person name="Bouquet J.M."/>
            <person name="Danks G."/>
            <person name="Poulain J."/>
            <person name="Campsteijn C."/>
            <person name="Adamski M."/>
            <person name="Cross I."/>
            <person name="Yadetie F."/>
            <person name="Muffato M."/>
            <person name="Louis A."/>
            <person name="Butcher S."/>
            <person name="Tsagkogeorga G."/>
            <person name="Konrad A."/>
            <person name="Singh S."/>
            <person name="Jensen M.F."/>
            <person name="Cong E.H."/>
            <person name="Eikeseth-Otteraa H."/>
            <person name="Noel B."/>
            <person name="Anthouard V."/>
            <person name="Porcel B.M."/>
            <person name="Kachouri-Lafond R."/>
            <person name="Nishino A."/>
            <person name="Ugolini M."/>
            <person name="Chourrout P."/>
            <person name="Nishida H."/>
            <person name="Aasland R."/>
            <person name="Huzurbazar S."/>
            <person name="Westhof E."/>
            <person name="Delsuc F."/>
            <person name="Lehrach H."/>
            <person name="Reinhardt R."/>
            <person name="Weissenbach J."/>
            <person name="Roy S.W."/>
            <person name="Artiguenave F."/>
            <person name="Postlethwait J.H."/>
            <person name="Manak J.R."/>
            <person name="Thompson E.M."/>
            <person name="Jaillon O."/>
            <person name="Du Pasquier L."/>
            <person name="Boudinot P."/>
            <person name="Liberles D.A."/>
            <person name="Volff J.N."/>
            <person name="Philippe H."/>
            <person name="Lenhard B."/>
            <person name="Roest Crollius H."/>
            <person name="Wincker P."/>
            <person name="Chourrout D."/>
        </authorList>
    </citation>
    <scope>NUCLEOTIDE SEQUENCE [LARGE SCALE GENOMIC DNA]</scope>
</reference>
<dbReference type="PANTHER" id="PTHR10404">
    <property type="entry name" value="N-ACETYLATED-ALPHA-LINKED ACIDIC DIPEPTIDASE"/>
    <property type="match status" value="1"/>
</dbReference>
<dbReference type="FunFam" id="3.40.630.10:FF:000101">
    <property type="entry name" value="N-acetylated alpha-linked acidic dipeptidase like 1"/>
    <property type="match status" value="1"/>
</dbReference>
<evidence type="ECO:0000259" key="5">
    <source>
        <dbReference type="Pfam" id="PF02225"/>
    </source>
</evidence>
<evidence type="ECO:0000256" key="1">
    <source>
        <dbReference type="ARBA" id="ARBA00004401"/>
    </source>
</evidence>
<organism evidence="7">
    <name type="scientific">Oikopleura dioica</name>
    <name type="common">Tunicate</name>
    <dbReference type="NCBI Taxonomy" id="34765"/>
    <lineage>
        <taxon>Eukaryota</taxon>
        <taxon>Metazoa</taxon>
        <taxon>Chordata</taxon>
        <taxon>Tunicata</taxon>
        <taxon>Appendicularia</taxon>
        <taxon>Copelata</taxon>
        <taxon>Oikopleuridae</taxon>
        <taxon>Oikopleura</taxon>
    </lineage>
</organism>
<protein>
    <recommendedName>
        <fullName evidence="8">Peptidase M28 domain-containing protein</fullName>
    </recommendedName>
</protein>
<dbReference type="InterPro" id="IPR007484">
    <property type="entry name" value="Peptidase_M28"/>
</dbReference>
<feature type="domain" description="PA" evidence="5">
    <location>
        <begin position="182"/>
        <end position="244"/>
    </location>
</feature>
<feature type="transmembrane region" description="Helical" evidence="4">
    <location>
        <begin position="7"/>
        <end position="27"/>
    </location>
</feature>
<dbReference type="Gene3D" id="3.40.630.10">
    <property type="entry name" value="Zn peptidases"/>
    <property type="match status" value="1"/>
</dbReference>
<dbReference type="Gene3D" id="3.50.30.30">
    <property type="match status" value="1"/>
</dbReference>
<evidence type="ECO:0000259" key="6">
    <source>
        <dbReference type="Pfam" id="PF04389"/>
    </source>
</evidence>
<dbReference type="InterPro" id="IPR046450">
    <property type="entry name" value="PA_dom_sf"/>
</dbReference>
<dbReference type="GO" id="GO:0005886">
    <property type="term" value="C:plasma membrane"/>
    <property type="evidence" value="ECO:0007669"/>
    <property type="project" value="UniProtKB-SubCell"/>
</dbReference>
<evidence type="ECO:0000313" key="7">
    <source>
        <dbReference type="EMBL" id="CBY33533.1"/>
    </source>
</evidence>
<dbReference type="AlphaFoldDB" id="E4YDC2"/>
<dbReference type="EMBL" id="FN654425">
    <property type="protein sequence ID" value="CBY33533.1"/>
    <property type="molecule type" value="Genomic_DNA"/>
</dbReference>
<dbReference type="Proteomes" id="UP000011014">
    <property type="component" value="Unassembled WGS sequence"/>
</dbReference>
<comment type="subcellular location">
    <subcellularLocation>
        <location evidence="1">Cell membrane</location>
        <topology evidence="1">Single-pass type II membrane protein</topology>
    </subcellularLocation>
</comment>
<evidence type="ECO:0008006" key="8">
    <source>
        <dbReference type="Google" id="ProtNLM"/>
    </source>
</evidence>
<evidence type="ECO:0000256" key="3">
    <source>
        <dbReference type="SAM" id="MobiDB-lite"/>
    </source>
</evidence>
<name>E4YDC2_OIKDI</name>
<dbReference type="PANTHER" id="PTHR10404:SF74">
    <property type="entry name" value="AMINOPEPTIDASE NAALADL1-LIKE"/>
    <property type="match status" value="1"/>
</dbReference>
<proteinExistence type="inferred from homology"/>
<gene>
    <name evidence="7" type="ORF">GSOID_T00021455001</name>
</gene>
<keyword evidence="4" id="KW-0812">Transmembrane</keyword>
<accession>E4YDC2</accession>
<dbReference type="Pfam" id="PF04389">
    <property type="entry name" value="Peptidase_M28"/>
    <property type="match status" value="1"/>
</dbReference>
<evidence type="ECO:0000256" key="2">
    <source>
        <dbReference type="ARBA" id="ARBA00005634"/>
    </source>
</evidence>
<dbReference type="Pfam" id="PF02225">
    <property type="entry name" value="PA"/>
    <property type="match status" value="1"/>
</dbReference>
<evidence type="ECO:0000256" key="4">
    <source>
        <dbReference type="SAM" id="Phobius"/>
    </source>
</evidence>
<feature type="domain" description="Peptidase M28" evidence="6">
    <location>
        <begin position="353"/>
        <end position="548"/>
    </location>
</feature>
<comment type="similarity">
    <text evidence="2">Belongs to the peptidase M28 family. M28B subfamily.</text>
</comment>
<dbReference type="InterPro" id="IPR039373">
    <property type="entry name" value="Peptidase_M28B"/>
</dbReference>
<dbReference type="SUPFAM" id="SSF52025">
    <property type="entry name" value="PA domain"/>
    <property type="match status" value="1"/>
</dbReference>
<sequence length="726" mass="80957">MGKVGKWVGIAFGVSVALGVGVTIGWFTKPAEDQAIAKEDGFDFKLIDEFTNAVDTSFLEKESEHLAGKIRWATSKGDYDMADYIINKWKDQLDDSWSLDYQILHSYPDEPNCYARLTGGAQQYELRKKEDGDEFQKDDQVLMFYNAFAPPTEAPIKTSKLVYGHYCNGDNVQWLLGQDPNILDGAVVICKYGGGAGRPDKGKNVKPHGAVAVLIFSDPHDFSDVNDKAYPEGQGIPEDTVQRGSAKYKRGDPTSPGYPSIEGAYFDDVQDLLNYTRTQVNSPHIWAPLPSQPIAWGDAKHILSQLEGGEVPAEWKTESGLDTISKFGGSLKDTQMFELQIAVNYERKKSQDVIGIIEGSEYPDEYVLIGNHRDTWVHGAIDAGAGMTTIFEISRLFKELNIRPKRTVVFCSWGSEEHGLMGSIEFTEEFLAVLKERAILYVNADVSFKGNEYFYSTASQQMHELVFELTDYIKDHNDPSMSVTQRWAEKTEASGPRPSIGNPGLGSDYAPFHQFAGVPVVDVGFNQKTRKVSTYSTYHTGYDNMEYLRMIDPGLRAAKKVTEVAGSILIRAACSDYFPVDTTPMADFVDSLDEKLPEVGSEVTTDQQKLIKRASSSFKTQLSDVNKIYATSENSDKKRAFMRLLNYSKYLTDNNCCHPIQQDLQNVVVSSRQEGGPVTYPGISNYFGLGDKEEIQRQVGILITRLNAAADYLNLKPFSVRAHNDL</sequence>
<keyword evidence="4" id="KW-1133">Transmembrane helix</keyword>
<dbReference type="InterPro" id="IPR003137">
    <property type="entry name" value="PA_domain"/>
</dbReference>
<dbReference type="GO" id="GO:0004180">
    <property type="term" value="F:carboxypeptidase activity"/>
    <property type="evidence" value="ECO:0007669"/>
    <property type="project" value="TreeGrafter"/>
</dbReference>
<keyword evidence="4" id="KW-0472">Membrane</keyword>
<feature type="region of interest" description="Disordered" evidence="3">
    <location>
        <begin position="230"/>
        <end position="254"/>
    </location>
</feature>
<dbReference type="SUPFAM" id="SSF53187">
    <property type="entry name" value="Zn-dependent exopeptidases"/>
    <property type="match status" value="1"/>
</dbReference>